<dbReference type="GO" id="GO:0006397">
    <property type="term" value="P:mRNA processing"/>
    <property type="evidence" value="ECO:0007669"/>
    <property type="project" value="InterPro"/>
</dbReference>
<dbReference type="EMBL" id="JBAMMX010000007">
    <property type="protein sequence ID" value="KAK6936542.1"/>
    <property type="molecule type" value="Genomic_DNA"/>
</dbReference>
<reference evidence="2 3" key="1">
    <citation type="submission" date="2023-12" db="EMBL/GenBank/DDBJ databases">
        <title>A high-quality genome assembly for Dillenia turbinata (Dilleniales).</title>
        <authorList>
            <person name="Chanderbali A."/>
        </authorList>
    </citation>
    <scope>NUCLEOTIDE SEQUENCE [LARGE SCALE GENOMIC DNA]</scope>
    <source>
        <strain evidence="2">LSX21</strain>
        <tissue evidence="2">Leaf</tissue>
    </source>
</reference>
<sequence>MPPELAAATGIHDVQGDNGDIGKQEAGQSDLAEGPTHVQPPFVCTKVFHYSGDEVNNAIPQVHAFFLLVYLQIAEFIFLLQPTSRAIQVETGYGEHLPSIDTRPPCVCDSDVIIEDFFYDDSSQGNGALEQQGSHCTRPQFFKTKPMGKE</sequence>
<comment type="caution">
    <text evidence="2">The sequence shown here is derived from an EMBL/GenBank/DDBJ whole genome shotgun (WGS) entry which is preliminary data.</text>
</comment>
<proteinExistence type="predicted"/>
<feature type="region of interest" description="Disordered" evidence="1">
    <location>
        <begin position="1"/>
        <end position="37"/>
    </location>
</feature>
<evidence type="ECO:0000313" key="2">
    <source>
        <dbReference type="EMBL" id="KAK6936542.1"/>
    </source>
</evidence>
<gene>
    <name evidence="2" type="ORF">RJ641_033572</name>
</gene>
<protein>
    <submittedName>
        <fullName evidence="2">Uncharacterized protein</fullName>
    </submittedName>
</protein>
<organism evidence="2 3">
    <name type="scientific">Dillenia turbinata</name>
    <dbReference type="NCBI Taxonomy" id="194707"/>
    <lineage>
        <taxon>Eukaryota</taxon>
        <taxon>Viridiplantae</taxon>
        <taxon>Streptophyta</taxon>
        <taxon>Embryophyta</taxon>
        <taxon>Tracheophyta</taxon>
        <taxon>Spermatophyta</taxon>
        <taxon>Magnoliopsida</taxon>
        <taxon>eudicotyledons</taxon>
        <taxon>Gunneridae</taxon>
        <taxon>Pentapetalae</taxon>
        <taxon>Dilleniales</taxon>
        <taxon>Dilleniaceae</taxon>
        <taxon>Dillenia</taxon>
    </lineage>
</organism>
<evidence type="ECO:0000256" key="1">
    <source>
        <dbReference type="SAM" id="MobiDB-lite"/>
    </source>
</evidence>
<dbReference type="AlphaFoldDB" id="A0AAN8ZG68"/>
<keyword evidence="3" id="KW-1185">Reference proteome</keyword>
<feature type="compositionally biased region" description="Polar residues" evidence="1">
    <location>
        <begin position="128"/>
        <end position="137"/>
    </location>
</feature>
<accession>A0AAN8ZG68</accession>
<evidence type="ECO:0000313" key="3">
    <source>
        <dbReference type="Proteomes" id="UP001370490"/>
    </source>
</evidence>
<dbReference type="GO" id="GO:0003723">
    <property type="term" value="F:RNA binding"/>
    <property type="evidence" value="ECO:0007669"/>
    <property type="project" value="TreeGrafter"/>
</dbReference>
<dbReference type="InterPro" id="IPR044976">
    <property type="entry name" value="FIPS5/FIPS3-like"/>
</dbReference>
<feature type="region of interest" description="Disordered" evidence="1">
    <location>
        <begin position="128"/>
        <end position="150"/>
    </location>
</feature>
<dbReference type="Proteomes" id="UP001370490">
    <property type="component" value="Unassembled WGS sequence"/>
</dbReference>
<dbReference type="PANTHER" id="PTHR36884:SF1">
    <property type="entry name" value="FIP1[V]-LIKE PROTEIN"/>
    <property type="match status" value="1"/>
</dbReference>
<name>A0AAN8ZG68_9MAGN</name>
<dbReference type="GO" id="GO:0016607">
    <property type="term" value="C:nuclear speck"/>
    <property type="evidence" value="ECO:0007669"/>
    <property type="project" value="TreeGrafter"/>
</dbReference>
<dbReference type="PANTHER" id="PTHR36884">
    <property type="entry name" value="FIP1[III]-LIKE PROTEIN"/>
    <property type="match status" value="1"/>
</dbReference>